<evidence type="ECO:0000313" key="5">
    <source>
        <dbReference type="Proteomes" id="UP000186218"/>
    </source>
</evidence>
<dbReference type="InterPro" id="IPR029063">
    <property type="entry name" value="SAM-dependent_MTases_sf"/>
</dbReference>
<reference evidence="4 5" key="1">
    <citation type="submission" date="2017-01" db="EMBL/GenBank/DDBJ databases">
        <authorList>
            <person name="Mah S.A."/>
            <person name="Swanson W.J."/>
            <person name="Moy G.W."/>
            <person name="Vacquier V.D."/>
        </authorList>
    </citation>
    <scope>NUCLEOTIDE SEQUENCE [LARGE SCALE GENOMIC DNA]</scope>
    <source>
        <strain evidence="4 5">CPCC 203464</strain>
    </source>
</reference>
<dbReference type="STRING" id="1344003.SAMN05445060_2964"/>
<dbReference type="OrthoDB" id="240750at2"/>
<proteinExistence type="predicted"/>
<dbReference type="RefSeq" id="WP_076480865.1">
    <property type="nucleotide sequence ID" value="NZ_FTNT01000009.1"/>
</dbReference>
<sequence length="235" mass="25037">MTAGSPGTQTGPPGATDRPSPHRLQVADDVPGFMPFEEALTLYRIAADYLSRDDSVGLGVEIGTYCGKSTVFLGTAAESAGALVVTVDHHRGSEEHQPGWDYHDTALVDPHTGTLDTSARFRRTMWDAGLEDSVLALIGTSASAARVWGRPVDLVFIDGGHSSQAAQTDLAGWSPWVRVGGALLIHDVFPDPADGGRPPFEIYQRALSTGEFTEVGVEGSLRVLQRVRPSSSTRP</sequence>
<feature type="compositionally biased region" description="Polar residues" evidence="3">
    <location>
        <begin position="1"/>
        <end position="11"/>
    </location>
</feature>
<keyword evidence="5" id="KW-1185">Reference proteome</keyword>
<evidence type="ECO:0000313" key="4">
    <source>
        <dbReference type="EMBL" id="SIS14467.1"/>
    </source>
</evidence>
<dbReference type="GO" id="GO:0071770">
    <property type="term" value="P:DIM/DIP cell wall layer assembly"/>
    <property type="evidence" value="ECO:0007669"/>
    <property type="project" value="TreeGrafter"/>
</dbReference>
<dbReference type="GO" id="GO:0008168">
    <property type="term" value="F:methyltransferase activity"/>
    <property type="evidence" value="ECO:0007669"/>
    <property type="project" value="UniProtKB-KW"/>
</dbReference>
<dbReference type="EMBL" id="FTNT01000009">
    <property type="protein sequence ID" value="SIS14467.1"/>
    <property type="molecule type" value="Genomic_DNA"/>
</dbReference>
<dbReference type="SUPFAM" id="SSF53335">
    <property type="entry name" value="S-adenosyl-L-methionine-dependent methyltransferases"/>
    <property type="match status" value="1"/>
</dbReference>
<organism evidence="4 5">
    <name type="scientific">Williamsia sterculiae</name>
    <dbReference type="NCBI Taxonomy" id="1344003"/>
    <lineage>
        <taxon>Bacteria</taxon>
        <taxon>Bacillati</taxon>
        <taxon>Actinomycetota</taxon>
        <taxon>Actinomycetes</taxon>
        <taxon>Mycobacteriales</taxon>
        <taxon>Nocardiaceae</taxon>
        <taxon>Williamsia</taxon>
    </lineage>
</organism>
<dbReference type="GO" id="GO:0032259">
    <property type="term" value="P:methylation"/>
    <property type="evidence" value="ECO:0007669"/>
    <property type="project" value="UniProtKB-KW"/>
</dbReference>
<gene>
    <name evidence="4" type="ORF">SAMN05445060_2964</name>
</gene>
<dbReference type="PANTHER" id="PTHR40048">
    <property type="entry name" value="RHAMNOSYL O-METHYLTRANSFERASE"/>
    <property type="match status" value="1"/>
</dbReference>
<evidence type="ECO:0000256" key="3">
    <source>
        <dbReference type="SAM" id="MobiDB-lite"/>
    </source>
</evidence>
<dbReference type="Gene3D" id="3.40.50.150">
    <property type="entry name" value="Vaccinia Virus protein VP39"/>
    <property type="match status" value="1"/>
</dbReference>
<evidence type="ECO:0000256" key="2">
    <source>
        <dbReference type="ARBA" id="ARBA00022679"/>
    </source>
</evidence>
<dbReference type="GO" id="GO:0005886">
    <property type="term" value="C:plasma membrane"/>
    <property type="evidence" value="ECO:0007669"/>
    <property type="project" value="TreeGrafter"/>
</dbReference>
<feature type="region of interest" description="Disordered" evidence="3">
    <location>
        <begin position="1"/>
        <end position="23"/>
    </location>
</feature>
<name>A0A1N7GPD1_9NOCA</name>
<dbReference type="Proteomes" id="UP000186218">
    <property type="component" value="Unassembled WGS sequence"/>
</dbReference>
<keyword evidence="1 4" id="KW-0489">Methyltransferase</keyword>
<keyword evidence="2 4" id="KW-0808">Transferase</keyword>
<protein>
    <submittedName>
        <fullName evidence="4">Methyltransferase domain-containing protein</fullName>
    </submittedName>
</protein>
<dbReference type="PANTHER" id="PTHR40048:SF1">
    <property type="entry name" value="RHAMNOSYL O-METHYLTRANSFERASE"/>
    <property type="match status" value="1"/>
</dbReference>
<dbReference type="Pfam" id="PF13578">
    <property type="entry name" value="Methyltransf_24"/>
    <property type="match status" value="1"/>
</dbReference>
<evidence type="ECO:0000256" key="1">
    <source>
        <dbReference type="ARBA" id="ARBA00022603"/>
    </source>
</evidence>
<accession>A0A1N7GPD1</accession>
<dbReference type="AlphaFoldDB" id="A0A1N7GPD1"/>